<dbReference type="Proteomes" id="UP000887565">
    <property type="component" value="Unplaced"/>
</dbReference>
<evidence type="ECO:0000256" key="1">
    <source>
        <dbReference type="SAM" id="Phobius"/>
    </source>
</evidence>
<organism evidence="2 3">
    <name type="scientific">Romanomermis culicivorax</name>
    <name type="common">Nematode worm</name>
    <dbReference type="NCBI Taxonomy" id="13658"/>
    <lineage>
        <taxon>Eukaryota</taxon>
        <taxon>Metazoa</taxon>
        <taxon>Ecdysozoa</taxon>
        <taxon>Nematoda</taxon>
        <taxon>Enoplea</taxon>
        <taxon>Dorylaimia</taxon>
        <taxon>Mermithida</taxon>
        <taxon>Mermithoidea</taxon>
        <taxon>Mermithidae</taxon>
        <taxon>Romanomermis</taxon>
    </lineage>
</organism>
<protein>
    <submittedName>
        <fullName evidence="3">Uncharacterized protein</fullName>
    </submittedName>
</protein>
<dbReference type="WBParaSite" id="nRc.2.0.1.t17870-RA">
    <property type="protein sequence ID" value="nRc.2.0.1.t17870-RA"/>
    <property type="gene ID" value="nRc.2.0.1.g17870"/>
</dbReference>
<keyword evidence="1" id="KW-0812">Transmembrane</keyword>
<name>A0A915IWT4_ROMCU</name>
<accession>A0A915IWT4</accession>
<sequence>MLKHDQATSFMDPFLVHILGSCNCIHIYLHLYFTYLTDARKLFTRQRRKNYLKFGKDLETLFQLWQCGSQFGCISKSSSLLKTLTIHYLLPIWGNKYLLPFNNPLFVTHFITLQYIFQKNQHICISIVGGQKKDIPKGETFLLTMDCSKEPTMFL</sequence>
<evidence type="ECO:0000313" key="2">
    <source>
        <dbReference type="Proteomes" id="UP000887565"/>
    </source>
</evidence>
<keyword evidence="2" id="KW-1185">Reference proteome</keyword>
<feature type="transmembrane region" description="Helical" evidence="1">
    <location>
        <begin position="14"/>
        <end position="37"/>
    </location>
</feature>
<dbReference type="AlphaFoldDB" id="A0A915IWT4"/>
<keyword evidence="1" id="KW-1133">Transmembrane helix</keyword>
<reference evidence="3" key="1">
    <citation type="submission" date="2022-11" db="UniProtKB">
        <authorList>
            <consortium name="WormBaseParasite"/>
        </authorList>
    </citation>
    <scope>IDENTIFICATION</scope>
</reference>
<evidence type="ECO:0000313" key="3">
    <source>
        <dbReference type="WBParaSite" id="nRc.2.0.1.t17870-RA"/>
    </source>
</evidence>
<proteinExistence type="predicted"/>
<keyword evidence="1" id="KW-0472">Membrane</keyword>